<dbReference type="EMBL" id="MT144130">
    <property type="protein sequence ID" value="QJA49322.1"/>
    <property type="molecule type" value="Genomic_DNA"/>
</dbReference>
<dbReference type="Gene3D" id="3.30.460.70">
    <property type="match status" value="1"/>
</dbReference>
<reference evidence="2" key="1">
    <citation type="submission" date="2020-03" db="EMBL/GenBank/DDBJ databases">
        <title>The deep terrestrial virosphere.</title>
        <authorList>
            <person name="Holmfeldt K."/>
            <person name="Nilsson E."/>
            <person name="Simone D."/>
            <person name="Lopez-Fernandez M."/>
            <person name="Wu X."/>
            <person name="de Brujin I."/>
            <person name="Lundin D."/>
            <person name="Andersson A."/>
            <person name="Bertilsson S."/>
            <person name="Dopson M."/>
        </authorList>
    </citation>
    <scope>NUCLEOTIDE SEQUENCE</scope>
    <source>
        <strain evidence="2">TM448A01293</strain>
    </source>
</reference>
<organism evidence="2">
    <name type="scientific">viral metagenome</name>
    <dbReference type="NCBI Taxonomy" id="1070528"/>
    <lineage>
        <taxon>unclassified sequences</taxon>
        <taxon>metagenomes</taxon>
        <taxon>organismal metagenomes</taxon>
    </lineage>
</organism>
<sequence length="135" mass="16037">MIMNRNDLLIRLQNRTHLSAERMFLSDKDYYCPTYQQVKDLLVKTNFERYKYKSEVFDCDDFARILSAFVIQCGYDMGWPQPWAFGVVFGYFPDLKGHHARNFCYTSDKELILPEPQNDILYLHSVDCSYSVLFC</sequence>
<protein>
    <recommendedName>
        <fullName evidence="1">Agglutinin C-terminal domain-containing protein</fullName>
    </recommendedName>
</protein>
<proteinExistence type="predicted"/>
<evidence type="ECO:0000259" key="1">
    <source>
        <dbReference type="Pfam" id="PF18021"/>
    </source>
</evidence>
<name>A0A6H1ZPD3_9ZZZZ</name>
<dbReference type="InterPro" id="IPR040600">
    <property type="entry name" value="Agglutinin_C"/>
</dbReference>
<dbReference type="SUPFAM" id="SSF54001">
    <property type="entry name" value="Cysteine proteinases"/>
    <property type="match status" value="1"/>
</dbReference>
<accession>A0A6H1ZPD3</accession>
<feature type="domain" description="Agglutinin C-terminal" evidence="1">
    <location>
        <begin position="30"/>
        <end position="118"/>
    </location>
</feature>
<dbReference type="Pfam" id="PF18021">
    <property type="entry name" value="Agglutinin_C"/>
    <property type="match status" value="1"/>
</dbReference>
<dbReference type="AlphaFoldDB" id="A0A6H1ZPD3"/>
<gene>
    <name evidence="2" type="ORF">TM448A01293_0015</name>
</gene>
<dbReference type="InterPro" id="IPR038765">
    <property type="entry name" value="Papain-like_cys_pep_sf"/>
</dbReference>
<evidence type="ECO:0000313" key="2">
    <source>
        <dbReference type="EMBL" id="QJA49322.1"/>
    </source>
</evidence>